<evidence type="ECO:0000256" key="3">
    <source>
        <dbReference type="SAM" id="SignalP"/>
    </source>
</evidence>
<proteinExistence type="predicted"/>
<dbReference type="Proteomes" id="UP000799444">
    <property type="component" value="Unassembled WGS sequence"/>
</dbReference>
<keyword evidence="2" id="KW-0560">Oxidoreductase</keyword>
<dbReference type="AlphaFoldDB" id="A0A9P4UZX6"/>
<feature type="domain" description="Tyrosinase copper-binding" evidence="4">
    <location>
        <begin position="108"/>
        <end position="331"/>
    </location>
</feature>
<feature type="signal peptide" evidence="3">
    <location>
        <begin position="1"/>
        <end position="22"/>
    </location>
</feature>
<evidence type="ECO:0000259" key="4">
    <source>
        <dbReference type="Pfam" id="PF00264"/>
    </source>
</evidence>
<name>A0A9P4UZX6_9PLEO</name>
<gene>
    <name evidence="5" type="ORF">EJ04DRAFT_610382</name>
</gene>
<evidence type="ECO:0000313" key="5">
    <source>
        <dbReference type="EMBL" id="KAF2731581.1"/>
    </source>
</evidence>
<dbReference type="InterPro" id="IPR008922">
    <property type="entry name" value="Di-copper_centre_dom_sf"/>
</dbReference>
<organism evidence="5 6">
    <name type="scientific">Polyplosphaeria fusca</name>
    <dbReference type="NCBI Taxonomy" id="682080"/>
    <lineage>
        <taxon>Eukaryota</taxon>
        <taxon>Fungi</taxon>
        <taxon>Dikarya</taxon>
        <taxon>Ascomycota</taxon>
        <taxon>Pezizomycotina</taxon>
        <taxon>Dothideomycetes</taxon>
        <taxon>Pleosporomycetidae</taxon>
        <taxon>Pleosporales</taxon>
        <taxon>Tetraplosphaeriaceae</taxon>
        <taxon>Polyplosphaeria</taxon>
    </lineage>
</organism>
<dbReference type="Pfam" id="PF00264">
    <property type="entry name" value="Tyrosinase"/>
    <property type="match status" value="1"/>
</dbReference>
<dbReference type="PANTHER" id="PTHR11474">
    <property type="entry name" value="TYROSINASE FAMILY MEMBER"/>
    <property type="match status" value="1"/>
</dbReference>
<dbReference type="InterPro" id="IPR050316">
    <property type="entry name" value="Tyrosinase/Hemocyanin"/>
</dbReference>
<keyword evidence="1" id="KW-0479">Metal-binding</keyword>
<keyword evidence="3" id="KW-0732">Signal</keyword>
<comment type="caution">
    <text evidence="5">The sequence shown here is derived from an EMBL/GenBank/DDBJ whole genome shotgun (WGS) entry which is preliminary data.</text>
</comment>
<accession>A0A9P4UZX6</accession>
<evidence type="ECO:0000256" key="2">
    <source>
        <dbReference type="ARBA" id="ARBA00023002"/>
    </source>
</evidence>
<dbReference type="EMBL" id="ML996193">
    <property type="protein sequence ID" value="KAF2731581.1"/>
    <property type="molecule type" value="Genomic_DNA"/>
</dbReference>
<dbReference type="PRINTS" id="PR00092">
    <property type="entry name" value="TYROSINASE"/>
</dbReference>
<protein>
    <submittedName>
        <fullName evidence="5">Di-copper centre-containing protein</fullName>
    </submittedName>
</protein>
<dbReference type="SUPFAM" id="SSF48056">
    <property type="entry name" value="Di-copper centre-containing domain"/>
    <property type="match status" value="1"/>
</dbReference>
<dbReference type="PANTHER" id="PTHR11474:SF125">
    <property type="entry name" value="N-ACETYL-6-HYDROXYTRYPTOPHAN OXIDASE IVOB-RELATED"/>
    <property type="match status" value="1"/>
</dbReference>
<dbReference type="Gene3D" id="1.10.1280.10">
    <property type="entry name" value="Di-copper center containing domain from catechol oxidase"/>
    <property type="match status" value="1"/>
</dbReference>
<evidence type="ECO:0000313" key="6">
    <source>
        <dbReference type="Proteomes" id="UP000799444"/>
    </source>
</evidence>
<sequence>MVGTTLITALVASLCLFSGAGGAPLEKKQTLSLEDIQKQALANAWKVLNGTLDDGMTRGKTCNAQTVSIRKEYGDLSKDERKEYIRAVKCLLSKPSKLSATKYPGAKTRYDDFVVVHMNMTPSVHSTANFMHWHRYYIYAYETALKTECEFKGSQPYWNWAKYTDLPASPIFDGSETSMGGNGEAVSHKSGMPGTPAGPGGGCVKTGPFAGMNITLGPLMPTMDAALKIPKNPRADGYGYNPRCLRRDVNNYFITNWMKPANLVAQITGNSAIGKFQDSLQNGFGGAQALHSSGHFSIWGDPGGDVYVSPAELVFWMHHGQLDRHWWQWANYLEAQVKTRASMYEGGTNWMNPNSARGKATDPQWLDVVTPAGTEGIQSNQLFSTTAGPFCYLYQ</sequence>
<reference evidence="5" key="1">
    <citation type="journal article" date="2020" name="Stud. Mycol.">
        <title>101 Dothideomycetes genomes: a test case for predicting lifestyles and emergence of pathogens.</title>
        <authorList>
            <person name="Haridas S."/>
            <person name="Albert R."/>
            <person name="Binder M."/>
            <person name="Bloem J."/>
            <person name="Labutti K."/>
            <person name="Salamov A."/>
            <person name="Andreopoulos B."/>
            <person name="Baker S."/>
            <person name="Barry K."/>
            <person name="Bills G."/>
            <person name="Bluhm B."/>
            <person name="Cannon C."/>
            <person name="Castanera R."/>
            <person name="Culley D."/>
            <person name="Daum C."/>
            <person name="Ezra D."/>
            <person name="Gonzalez J."/>
            <person name="Henrissat B."/>
            <person name="Kuo A."/>
            <person name="Liang C."/>
            <person name="Lipzen A."/>
            <person name="Lutzoni F."/>
            <person name="Magnuson J."/>
            <person name="Mondo S."/>
            <person name="Nolan M."/>
            <person name="Ohm R."/>
            <person name="Pangilinan J."/>
            <person name="Park H.-J."/>
            <person name="Ramirez L."/>
            <person name="Alfaro M."/>
            <person name="Sun H."/>
            <person name="Tritt A."/>
            <person name="Yoshinaga Y."/>
            <person name="Zwiers L.-H."/>
            <person name="Turgeon B."/>
            <person name="Goodwin S."/>
            <person name="Spatafora J."/>
            <person name="Crous P."/>
            <person name="Grigoriev I."/>
        </authorList>
    </citation>
    <scope>NUCLEOTIDE SEQUENCE</scope>
    <source>
        <strain evidence="5">CBS 125425</strain>
    </source>
</reference>
<dbReference type="GO" id="GO:0046872">
    <property type="term" value="F:metal ion binding"/>
    <property type="evidence" value="ECO:0007669"/>
    <property type="project" value="UniProtKB-KW"/>
</dbReference>
<dbReference type="OrthoDB" id="6132182at2759"/>
<feature type="chain" id="PRO_5040247131" evidence="3">
    <location>
        <begin position="23"/>
        <end position="395"/>
    </location>
</feature>
<evidence type="ECO:0000256" key="1">
    <source>
        <dbReference type="ARBA" id="ARBA00022723"/>
    </source>
</evidence>
<dbReference type="GO" id="GO:0016491">
    <property type="term" value="F:oxidoreductase activity"/>
    <property type="evidence" value="ECO:0007669"/>
    <property type="project" value="UniProtKB-KW"/>
</dbReference>
<dbReference type="InterPro" id="IPR002227">
    <property type="entry name" value="Tyrosinase_Cu-bd"/>
</dbReference>
<keyword evidence="6" id="KW-1185">Reference proteome</keyword>